<accession>A0ACB9D7U5</accession>
<proteinExistence type="predicted"/>
<dbReference type="Proteomes" id="UP001056120">
    <property type="component" value="Linkage Group LG20"/>
</dbReference>
<organism evidence="1 2">
    <name type="scientific">Smallanthus sonchifolius</name>
    <dbReference type="NCBI Taxonomy" id="185202"/>
    <lineage>
        <taxon>Eukaryota</taxon>
        <taxon>Viridiplantae</taxon>
        <taxon>Streptophyta</taxon>
        <taxon>Embryophyta</taxon>
        <taxon>Tracheophyta</taxon>
        <taxon>Spermatophyta</taxon>
        <taxon>Magnoliopsida</taxon>
        <taxon>eudicotyledons</taxon>
        <taxon>Gunneridae</taxon>
        <taxon>Pentapetalae</taxon>
        <taxon>asterids</taxon>
        <taxon>campanulids</taxon>
        <taxon>Asterales</taxon>
        <taxon>Asteraceae</taxon>
        <taxon>Asteroideae</taxon>
        <taxon>Heliantheae alliance</taxon>
        <taxon>Millerieae</taxon>
        <taxon>Smallanthus</taxon>
    </lineage>
</organism>
<evidence type="ECO:0000313" key="1">
    <source>
        <dbReference type="EMBL" id="KAI3742458.1"/>
    </source>
</evidence>
<reference evidence="1 2" key="2">
    <citation type="journal article" date="2022" name="Mol. Ecol. Resour.">
        <title>The genomes of chicory, endive, great burdock and yacon provide insights into Asteraceae paleo-polyploidization history and plant inulin production.</title>
        <authorList>
            <person name="Fan W."/>
            <person name="Wang S."/>
            <person name="Wang H."/>
            <person name="Wang A."/>
            <person name="Jiang F."/>
            <person name="Liu H."/>
            <person name="Zhao H."/>
            <person name="Xu D."/>
            <person name="Zhang Y."/>
        </authorList>
    </citation>
    <scope>NUCLEOTIDE SEQUENCE [LARGE SCALE GENOMIC DNA]</scope>
    <source>
        <strain evidence="2">cv. Yunnan</strain>
        <tissue evidence="1">Leaves</tissue>
    </source>
</reference>
<protein>
    <submittedName>
        <fullName evidence="1">Uncharacterized protein</fullName>
    </submittedName>
</protein>
<dbReference type="EMBL" id="CM042037">
    <property type="protein sequence ID" value="KAI3742458.1"/>
    <property type="molecule type" value="Genomic_DNA"/>
</dbReference>
<reference evidence="2" key="1">
    <citation type="journal article" date="2022" name="Mol. Ecol. Resour.">
        <title>The genomes of chicory, endive, great burdock and yacon provide insights into Asteraceae palaeo-polyploidization history and plant inulin production.</title>
        <authorList>
            <person name="Fan W."/>
            <person name="Wang S."/>
            <person name="Wang H."/>
            <person name="Wang A."/>
            <person name="Jiang F."/>
            <person name="Liu H."/>
            <person name="Zhao H."/>
            <person name="Xu D."/>
            <person name="Zhang Y."/>
        </authorList>
    </citation>
    <scope>NUCLEOTIDE SEQUENCE [LARGE SCALE GENOMIC DNA]</scope>
    <source>
        <strain evidence="2">cv. Yunnan</strain>
    </source>
</reference>
<sequence>MDDEYQGNIEGALDGGLDIPHSEKRFAGFNKDGKSLDADVHRKYIYGGHVAAYMNALMEDDPEKYQTHFSDYIKAGVEPDNIEELYKKVHAAIRAGPTAKKSEKQPPKEHNVGVFHSGDQLD</sequence>
<gene>
    <name evidence="1" type="ORF">L1987_60141</name>
</gene>
<evidence type="ECO:0000313" key="2">
    <source>
        <dbReference type="Proteomes" id="UP001056120"/>
    </source>
</evidence>
<keyword evidence="2" id="KW-1185">Reference proteome</keyword>
<name>A0ACB9D7U5_9ASTR</name>
<comment type="caution">
    <text evidence="1">The sequence shown here is derived from an EMBL/GenBank/DDBJ whole genome shotgun (WGS) entry which is preliminary data.</text>
</comment>